<sequence length="235" mass="24785">MNLPFLDLLTAFGQSLLFAFIGVLPILNPLATAPLFVDQARGLSDQGRVMLAHRIGKNVAILLAVTMLTGSYVLRFFGVSLPAVRIAGGVIVASIAWRMLNTQQATTDDATQMAQALTEDKARVKAFYPLTFPLTCGPGTISVAIAVGASLHSRTSIPMSLVNLSGGLVASLLLGLLVAVTFRYSSTLLRRLGDTGQVVFMRLMAFILLCVGVEIVWAGVRALLAGLGLGAVDAQ</sequence>
<dbReference type="Pfam" id="PF01914">
    <property type="entry name" value="MarC"/>
    <property type="match status" value="1"/>
</dbReference>
<feature type="transmembrane region" description="Helical" evidence="8">
    <location>
        <begin position="58"/>
        <end position="77"/>
    </location>
</feature>
<organism evidence="9 10">
    <name type="scientific">Comamonas denitrificans</name>
    <dbReference type="NCBI Taxonomy" id="117506"/>
    <lineage>
        <taxon>Bacteria</taxon>
        <taxon>Pseudomonadati</taxon>
        <taxon>Pseudomonadota</taxon>
        <taxon>Betaproteobacteria</taxon>
        <taxon>Burkholderiales</taxon>
        <taxon>Comamonadaceae</taxon>
        <taxon>Comamonas</taxon>
    </lineage>
</organism>
<dbReference type="Proteomes" id="UP000664731">
    <property type="component" value="Unassembled WGS sequence"/>
</dbReference>
<dbReference type="AlphaFoldDB" id="A0A939GYX3"/>
<dbReference type="InterPro" id="IPR002771">
    <property type="entry name" value="Multi_antbiot-R_MarC"/>
</dbReference>
<feature type="transmembrane region" description="Helical" evidence="8">
    <location>
        <begin position="203"/>
        <end position="224"/>
    </location>
</feature>
<comment type="subcellular location">
    <subcellularLocation>
        <location evidence="1">Cell inner membrane</location>
        <topology evidence="1">Multi-pass membrane protein</topology>
    </subcellularLocation>
    <subcellularLocation>
        <location evidence="8">Cell membrane</location>
        <topology evidence="8">Multi-pass membrane protein</topology>
    </subcellularLocation>
</comment>
<evidence type="ECO:0000313" key="10">
    <source>
        <dbReference type="Proteomes" id="UP000664731"/>
    </source>
</evidence>
<evidence type="ECO:0000256" key="7">
    <source>
        <dbReference type="ARBA" id="ARBA00023136"/>
    </source>
</evidence>
<keyword evidence="5 8" id="KW-0812">Transmembrane</keyword>
<accession>A0A939GYX3</accession>
<dbReference type="NCBIfam" id="TIGR00427">
    <property type="entry name" value="NAAT family transporter"/>
    <property type="match status" value="1"/>
</dbReference>
<dbReference type="PANTHER" id="PTHR33508:SF2">
    <property type="entry name" value="UPF0056 INNER MEMBRANE PROTEIN MARC"/>
    <property type="match status" value="1"/>
</dbReference>
<feature type="transmembrane region" description="Helical" evidence="8">
    <location>
        <begin position="127"/>
        <end position="149"/>
    </location>
</feature>
<name>A0A939GYX3_9BURK</name>
<comment type="caution">
    <text evidence="9">The sequence shown here is derived from an EMBL/GenBank/DDBJ whole genome shotgun (WGS) entry which is preliminary data.</text>
</comment>
<proteinExistence type="inferred from homology"/>
<feature type="transmembrane region" description="Helical" evidence="8">
    <location>
        <begin position="83"/>
        <end position="100"/>
    </location>
</feature>
<gene>
    <name evidence="9" type="ORF">J1777_05210</name>
</gene>
<comment type="similarity">
    <text evidence="2 8">Belongs to the UPF0056 (MarC) family.</text>
</comment>
<evidence type="ECO:0000256" key="1">
    <source>
        <dbReference type="ARBA" id="ARBA00004429"/>
    </source>
</evidence>
<evidence type="ECO:0000256" key="2">
    <source>
        <dbReference type="ARBA" id="ARBA00009784"/>
    </source>
</evidence>
<evidence type="ECO:0000256" key="6">
    <source>
        <dbReference type="ARBA" id="ARBA00022989"/>
    </source>
</evidence>
<keyword evidence="7 8" id="KW-0472">Membrane</keyword>
<feature type="transmembrane region" description="Helical" evidence="8">
    <location>
        <begin position="12"/>
        <end position="37"/>
    </location>
</feature>
<protein>
    <recommendedName>
        <fullName evidence="8">UPF0056 membrane protein</fullName>
    </recommendedName>
</protein>
<evidence type="ECO:0000256" key="3">
    <source>
        <dbReference type="ARBA" id="ARBA00022475"/>
    </source>
</evidence>
<evidence type="ECO:0000313" key="9">
    <source>
        <dbReference type="EMBL" id="MBO1249239.1"/>
    </source>
</evidence>
<dbReference type="GO" id="GO:0005886">
    <property type="term" value="C:plasma membrane"/>
    <property type="evidence" value="ECO:0007669"/>
    <property type="project" value="UniProtKB-SubCell"/>
</dbReference>
<feature type="transmembrane region" description="Helical" evidence="8">
    <location>
        <begin position="161"/>
        <end position="182"/>
    </location>
</feature>
<reference evidence="9" key="1">
    <citation type="submission" date="2021-03" db="EMBL/GenBank/DDBJ databases">
        <title>Comamonas denitrificans.</title>
        <authorList>
            <person name="Finster K."/>
        </authorList>
    </citation>
    <scope>NUCLEOTIDE SEQUENCE</scope>
    <source>
        <strain evidence="9">MM2021_4</strain>
    </source>
</reference>
<keyword evidence="3" id="KW-1003">Cell membrane</keyword>
<evidence type="ECO:0000256" key="4">
    <source>
        <dbReference type="ARBA" id="ARBA00022519"/>
    </source>
</evidence>
<dbReference type="PANTHER" id="PTHR33508">
    <property type="entry name" value="UPF0056 MEMBRANE PROTEIN YHCE"/>
    <property type="match status" value="1"/>
</dbReference>
<evidence type="ECO:0000256" key="5">
    <source>
        <dbReference type="ARBA" id="ARBA00022692"/>
    </source>
</evidence>
<dbReference type="RefSeq" id="WP_207574780.1">
    <property type="nucleotide sequence ID" value="NZ_JAFNME010000008.1"/>
</dbReference>
<keyword evidence="4" id="KW-0997">Cell inner membrane</keyword>
<dbReference type="EMBL" id="JAFNME010000008">
    <property type="protein sequence ID" value="MBO1249239.1"/>
    <property type="molecule type" value="Genomic_DNA"/>
</dbReference>
<evidence type="ECO:0000256" key="8">
    <source>
        <dbReference type="RuleBase" id="RU362048"/>
    </source>
</evidence>
<keyword evidence="10" id="KW-1185">Reference proteome</keyword>
<keyword evidence="6 8" id="KW-1133">Transmembrane helix</keyword>